<evidence type="ECO:0000256" key="6">
    <source>
        <dbReference type="SAM" id="Phobius"/>
    </source>
</evidence>
<keyword evidence="3 6" id="KW-0812">Transmembrane</keyword>
<keyword evidence="4 6" id="KW-1133">Transmembrane helix</keyword>
<comment type="caution">
    <text evidence="7">The sequence shown here is derived from an EMBL/GenBank/DDBJ whole genome shotgun (WGS) entry which is preliminary data.</text>
</comment>
<protein>
    <recommendedName>
        <fullName evidence="8">Flippase-like domain-containing protein</fullName>
    </recommendedName>
</protein>
<name>X0U045_9ZZZZ</name>
<evidence type="ECO:0000256" key="4">
    <source>
        <dbReference type="ARBA" id="ARBA00022989"/>
    </source>
</evidence>
<dbReference type="AlphaFoldDB" id="X0U045"/>
<evidence type="ECO:0000256" key="3">
    <source>
        <dbReference type="ARBA" id="ARBA00022692"/>
    </source>
</evidence>
<feature type="transmembrane region" description="Helical" evidence="6">
    <location>
        <begin position="37"/>
        <end position="55"/>
    </location>
</feature>
<dbReference type="InterPro" id="IPR022791">
    <property type="entry name" value="L-PG_synthase/AglD"/>
</dbReference>
<evidence type="ECO:0008006" key="8">
    <source>
        <dbReference type="Google" id="ProtNLM"/>
    </source>
</evidence>
<organism evidence="7">
    <name type="scientific">marine sediment metagenome</name>
    <dbReference type="NCBI Taxonomy" id="412755"/>
    <lineage>
        <taxon>unclassified sequences</taxon>
        <taxon>metagenomes</taxon>
        <taxon>ecological metagenomes</taxon>
    </lineage>
</organism>
<comment type="subcellular location">
    <subcellularLocation>
        <location evidence="1">Cell membrane</location>
        <topology evidence="1">Multi-pass membrane protein</topology>
    </subcellularLocation>
</comment>
<reference evidence="7" key="1">
    <citation type="journal article" date="2014" name="Front. Microbiol.">
        <title>High frequency of phylogenetically diverse reductive dehalogenase-homologous genes in deep subseafloor sedimentary metagenomes.</title>
        <authorList>
            <person name="Kawai M."/>
            <person name="Futagami T."/>
            <person name="Toyoda A."/>
            <person name="Takaki Y."/>
            <person name="Nishi S."/>
            <person name="Hori S."/>
            <person name="Arai W."/>
            <person name="Tsubouchi T."/>
            <person name="Morono Y."/>
            <person name="Uchiyama I."/>
            <person name="Ito T."/>
            <person name="Fujiyama A."/>
            <person name="Inagaki F."/>
            <person name="Takami H."/>
        </authorList>
    </citation>
    <scope>NUCLEOTIDE SEQUENCE</scope>
    <source>
        <strain evidence="7">Expedition CK06-06</strain>
    </source>
</reference>
<accession>X0U045</accession>
<dbReference type="GO" id="GO:0005886">
    <property type="term" value="C:plasma membrane"/>
    <property type="evidence" value="ECO:0007669"/>
    <property type="project" value="UniProtKB-SubCell"/>
</dbReference>
<gene>
    <name evidence="7" type="ORF">S01H1_06530</name>
</gene>
<keyword evidence="5 6" id="KW-0472">Membrane</keyword>
<evidence type="ECO:0000313" key="7">
    <source>
        <dbReference type="EMBL" id="GAF81795.1"/>
    </source>
</evidence>
<dbReference type="Pfam" id="PF03706">
    <property type="entry name" value="LPG_synthase_TM"/>
    <property type="match status" value="1"/>
</dbReference>
<sequence>MLRNRQLWIGIVGTALFLGLFFWRTDLGDMADKLTEANYWWFAPAIAVWFLSAWFRSLRWHYLLRPMANLSSQTLYPVVIIGYMANNLLPARTGELVRAYIMNKRHRLSIMSTLGTIAVERLFDGLVL</sequence>
<evidence type="ECO:0000256" key="5">
    <source>
        <dbReference type="ARBA" id="ARBA00023136"/>
    </source>
</evidence>
<dbReference type="PANTHER" id="PTHR39087">
    <property type="entry name" value="UPF0104 MEMBRANE PROTEIN MJ1595"/>
    <property type="match status" value="1"/>
</dbReference>
<feature type="transmembrane region" description="Helical" evidence="6">
    <location>
        <begin position="7"/>
        <end position="25"/>
    </location>
</feature>
<keyword evidence="2" id="KW-1003">Cell membrane</keyword>
<dbReference type="PANTHER" id="PTHR39087:SF2">
    <property type="entry name" value="UPF0104 MEMBRANE PROTEIN MJ1595"/>
    <property type="match status" value="1"/>
</dbReference>
<proteinExistence type="predicted"/>
<evidence type="ECO:0000256" key="1">
    <source>
        <dbReference type="ARBA" id="ARBA00004651"/>
    </source>
</evidence>
<dbReference type="EMBL" id="BARS01003367">
    <property type="protein sequence ID" value="GAF81795.1"/>
    <property type="molecule type" value="Genomic_DNA"/>
</dbReference>
<evidence type="ECO:0000256" key="2">
    <source>
        <dbReference type="ARBA" id="ARBA00022475"/>
    </source>
</evidence>
<dbReference type="NCBIfam" id="TIGR00374">
    <property type="entry name" value="flippase-like domain"/>
    <property type="match status" value="1"/>
</dbReference>
<feature type="non-terminal residue" evidence="7">
    <location>
        <position position="128"/>
    </location>
</feature>